<dbReference type="AlphaFoldDB" id="A0ABD3HB91"/>
<keyword evidence="2" id="KW-1185">Reference proteome</keyword>
<proteinExistence type="predicted"/>
<dbReference type="EMBL" id="JBJQOH010000004">
    <property type="protein sequence ID" value="KAL3687485.1"/>
    <property type="molecule type" value="Genomic_DNA"/>
</dbReference>
<evidence type="ECO:0000313" key="1">
    <source>
        <dbReference type="EMBL" id="KAL3687485.1"/>
    </source>
</evidence>
<gene>
    <name evidence="1" type="ORF">R1sor_013794</name>
</gene>
<evidence type="ECO:0000313" key="2">
    <source>
        <dbReference type="Proteomes" id="UP001633002"/>
    </source>
</evidence>
<organism evidence="1 2">
    <name type="scientific">Riccia sorocarpa</name>
    <dbReference type="NCBI Taxonomy" id="122646"/>
    <lineage>
        <taxon>Eukaryota</taxon>
        <taxon>Viridiplantae</taxon>
        <taxon>Streptophyta</taxon>
        <taxon>Embryophyta</taxon>
        <taxon>Marchantiophyta</taxon>
        <taxon>Marchantiopsida</taxon>
        <taxon>Marchantiidae</taxon>
        <taxon>Marchantiales</taxon>
        <taxon>Ricciaceae</taxon>
        <taxon>Riccia</taxon>
    </lineage>
</organism>
<sequence>MDATSLGEVEKGSNLRWPRNLLRKFTTGEDGVSWLEDTGDHCEELPDCEKVAVAEGLVTLTAPAASVNNKELGELNVGVVITQISGCVDLEILRDTSLASFSGSPMLVS</sequence>
<reference evidence="1 2" key="1">
    <citation type="submission" date="2024-09" db="EMBL/GenBank/DDBJ databases">
        <title>Chromosome-scale assembly of Riccia sorocarpa.</title>
        <authorList>
            <person name="Paukszto L."/>
        </authorList>
    </citation>
    <scope>NUCLEOTIDE SEQUENCE [LARGE SCALE GENOMIC DNA]</scope>
    <source>
        <strain evidence="1">LP-2024</strain>
        <tissue evidence="1">Aerial parts of the thallus</tissue>
    </source>
</reference>
<comment type="caution">
    <text evidence="1">The sequence shown here is derived from an EMBL/GenBank/DDBJ whole genome shotgun (WGS) entry which is preliminary data.</text>
</comment>
<protein>
    <submittedName>
        <fullName evidence="1">Uncharacterized protein</fullName>
    </submittedName>
</protein>
<name>A0ABD3HB91_9MARC</name>
<accession>A0ABD3HB91</accession>
<dbReference type="Proteomes" id="UP001633002">
    <property type="component" value="Unassembled WGS sequence"/>
</dbReference>